<dbReference type="EMBL" id="CP021434">
    <property type="protein sequence ID" value="ARU60207.1"/>
    <property type="molecule type" value="Genomic_DNA"/>
</dbReference>
<feature type="transmembrane region" description="Helical" evidence="1">
    <location>
        <begin position="212"/>
        <end position="233"/>
    </location>
</feature>
<dbReference type="KEGG" id="tum:CBW65_03395"/>
<feature type="transmembrane region" description="Helical" evidence="1">
    <location>
        <begin position="170"/>
        <end position="192"/>
    </location>
</feature>
<dbReference type="OrthoDB" id="1551065at2"/>
<keyword evidence="1" id="KW-0472">Membrane</keyword>
<evidence type="ECO:0000313" key="2">
    <source>
        <dbReference type="EMBL" id="ARU60207.1"/>
    </source>
</evidence>
<gene>
    <name evidence="2" type="ORF">CBW65_03395</name>
</gene>
<dbReference type="Proteomes" id="UP000195437">
    <property type="component" value="Chromosome"/>
</dbReference>
<dbReference type="AlphaFoldDB" id="A0A1Y0IIC9"/>
<evidence type="ECO:0000256" key="1">
    <source>
        <dbReference type="SAM" id="Phobius"/>
    </source>
</evidence>
<organism evidence="2 3">
    <name type="scientific">Tumebacillus avium</name>
    <dbReference type="NCBI Taxonomy" id="1903704"/>
    <lineage>
        <taxon>Bacteria</taxon>
        <taxon>Bacillati</taxon>
        <taxon>Bacillota</taxon>
        <taxon>Bacilli</taxon>
        <taxon>Bacillales</taxon>
        <taxon>Alicyclobacillaceae</taxon>
        <taxon>Tumebacillus</taxon>
    </lineage>
</organism>
<dbReference type="RefSeq" id="WP_087455594.1">
    <property type="nucleotide sequence ID" value="NZ_CP021434.1"/>
</dbReference>
<reference evidence="3" key="1">
    <citation type="submission" date="2017-05" db="EMBL/GenBank/DDBJ databases">
        <authorList>
            <person name="Sung H."/>
        </authorList>
    </citation>
    <scope>NUCLEOTIDE SEQUENCE [LARGE SCALE GENOMIC DNA]</scope>
    <source>
        <strain evidence="3">AR23208</strain>
    </source>
</reference>
<feature type="transmembrane region" description="Helical" evidence="1">
    <location>
        <begin position="136"/>
        <end position="158"/>
    </location>
</feature>
<keyword evidence="1" id="KW-0812">Transmembrane</keyword>
<protein>
    <submittedName>
        <fullName evidence="2">Uncharacterized protein</fullName>
    </submittedName>
</protein>
<name>A0A1Y0IIC9_9BACL</name>
<keyword evidence="3" id="KW-1185">Reference proteome</keyword>
<keyword evidence="1" id="KW-1133">Transmembrane helix</keyword>
<feature type="transmembrane region" description="Helical" evidence="1">
    <location>
        <begin position="20"/>
        <end position="39"/>
    </location>
</feature>
<accession>A0A1Y0IIC9</accession>
<proteinExistence type="predicted"/>
<sequence length="241" mass="25512">MKEMAALTLGDLRQVTRDPVLLMSMLAPVLMALGIRFGVPFADTLSREKLGLVLTGHDLFLMSFLLSGTPLMLGLLVGFLLLEDRDEGVLAFLAVTPLGKMGYLGYRLLSPVVLSTLFSLAGFAMAGVEAPELGRILPTVLVFALEAPMVALLMGAFAGNKVEGLAVSKACGILFVAPIAAYFLEGPLGWAAGVLPTFWAVKAFLASGAGEGVYWLYISVGILFHAAVIALLLRRLNARAS</sequence>
<feature type="transmembrane region" description="Helical" evidence="1">
    <location>
        <begin position="59"/>
        <end position="82"/>
    </location>
</feature>
<feature type="transmembrane region" description="Helical" evidence="1">
    <location>
        <begin position="103"/>
        <end position="124"/>
    </location>
</feature>
<evidence type="ECO:0000313" key="3">
    <source>
        <dbReference type="Proteomes" id="UP000195437"/>
    </source>
</evidence>